<evidence type="ECO:0000313" key="1">
    <source>
        <dbReference type="EnsemblMetazoa" id="RPRC006763-PA"/>
    </source>
</evidence>
<proteinExistence type="predicted"/>
<dbReference type="HOGENOM" id="CLU_1898804_0_0_1"/>
<keyword evidence="2" id="KW-1185">Reference proteome</keyword>
<sequence>MDDDELINHVEDCLRIKHRYKGHTKRTILKFVRSKLGKDVKDRQATRQIIKALKKAVKMGGVEKVFDKLSEYAIKIKYEDIYSNVIIIILFNLFKLKGKRKVDSFVRISRNRRKTTNLLRSGSREVSPPCCDAF</sequence>
<organism evidence="1 2">
    <name type="scientific">Rhodnius prolixus</name>
    <name type="common">Triatomid bug</name>
    <dbReference type="NCBI Taxonomy" id="13249"/>
    <lineage>
        <taxon>Eukaryota</taxon>
        <taxon>Metazoa</taxon>
        <taxon>Ecdysozoa</taxon>
        <taxon>Arthropoda</taxon>
        <taxon>Hexapoda</taxon>
        <taxon>Insecta</taxon>
        <taxon>Pterygota</taxon>
        <taxon>Neoptera</taxon>
        <taxon>Paraneoptera</taxon>
        <taxon>Hemiptera</taxon>
        <taxon>Heteroptera</taxon>
        <taxon>Panheteroptera</taxon>
        <taxon>Cimicomorpha</taxon>
        <taxon>Reduviidae</taxon>
        <taxon>Triatominae</taxon>
        <taxon>Rhodnius</taxon>
    </lineage>
</organism>
<accession>T1HRU3</accession>
<dbReference type="VEuPathDB" id="VectorBase:RPRC006763"/>
<reference evidence="1" key="1">
    <citation type="submission" date="2015-05" db="UniProtKB">
        <authorList>
            <consortium name="EnsemblMetazoa"/>
        </authorList>
    </citation>
    <scope>IDENTIFICATION</scope>
</reference>
<dbReference type="EMBL" id="ACPB03010475">
    <property type="status" value="NOT_ANNOTATED_CDS"/>
    <property type="molecule type" value="Genomic_DNA"/>
</dbReference>
<dbReference type="InParanoid" id="T1HRU3"/>
<name>T1HRU3_RHOPR</name>
<dbReference type="Proteomes" id="UP000015103">
    <property type="component" value="Unassembled WGS sequence"/>
</dbReference>
<dbReference type="AlphaFoldDB" id="T1HRU3"/>
<evidence type="ECO:0000313" key="2">
    <source>
        <dbReference type="Proteomes" id="UP000015103"/>
    </source>
</evidence>
<dbReference type="EnsemblMetazoa" id="RPRC006763-RA">
    <property type="protein sequence ID" value="RPRC006763-PA"/>
    <property type="gene ID" value="RPRC006763"/>
</dbReference>
<protein>
    <submittedName>
        <fullName evidence="1">Uncharacterized protein</fullName>
    </submittedName>
</protein>